<dbReference type="OrthoDB" id="9801102at2"/>
<sequence>MKIQFQDTRLALIRTDRAFVTKLPFAVIKSCRDKLVVLEAAPDERTLRNWRSLRYEKLKGDRQGQRSIRINDQYRMIFTLDESQVPPILNILEVCDYHD</sequence>
<dbReference type="Gene3D" id="3.30.2310.20">
    <property type="entry name" value="RelE-like"/>
    <property type="match status" value="1"/>
</dbReference>
<dbReference type="PANTHER" id="PTHR40266:SF2">
    <property type="entry name" value="TOXIN HIGB-1"/>
    <property type="match status" value="1"/>
</dbReference>
<evidence type="ECO:0000313" key="2">
    <source>
        <dbReference type="Proteomes" id="UP000199032"/>
    </source>
</evidence>
<keyword evidence="2" id="KW-1185">Reference proteome</keyword>
<dbReference type="Pfam" id="PF05015">
    <property type="entry name" value="HigB-like_toxin"/>
    <property type="match status" value="1"/>
</dbReference>
<accession>A0A0S4LMD4</accession>
<proteinExistence type="predicted"/>
<dbReference type="Proteomes" id="UP000199032">
    <property type="component" value="Unassembled WGS sequence"/>
</dbReference>
<name>A0A0S4LMD4_9BACT</name>
<evidence type="ECO:0000313" key="1">
    <source>
        <dbReference type="EMBL" id="CUS37078.1"/>
    </source>
</evidence>
<dbReference type="AlphaFoldDB" id="A0A0S4LMD4"/>
<dbReference type="InterPro" id="IPR007711">
    <property type="entry name" value="HigB-1"/>
</dbReference>
<reference evidence="1 2" key="1">
    <citation type="submission" date="2015-10" db="EMBL/GenBank/DDBJ databases">
        <authorList>
            <person name="Gilbert D.G."/>
        </authorList>
    </citation>
    <scope>NUCLEOTIDE SEQUENCE [LARGE SCALE GENOMIC DNA]</scope>
    <source>
        <strain evidence="1">COMA1</strain>
    </source>
</reference>
<dbReference type="PANTHER" id="PTHR40266">
    <property type="entry name" value="TOXIN HIGB-1"/>
    <property type="match status" value="1"/>
</dbReference>
<organism evidence="1 2">
    <name type="scientific">Candidatus Nitrospira nitrosa</name>
    <dbReference type="NCBI Taxonomy" id="1742972"/>
    <lineage>
        <taxon>Bacteria</taxon>
        <taxon>Pseudomonadati</taxon>
        <taxon>Nitrospirota</taxon>
        <taxon>Nitrospiria</taxon>
        <taxon>Nitrospirales</taxon>
        <taxon>Nitrospiraceae</taxon>
        <taxon>Nitrospira</taxon>
    </lineage>
</organism>
<gene>
    <name evidence="1" type="ORF">COMA1_30397</name>
</gene>
<dbReference type="EMBL" id="CZQA01000009">
    <property type="protein sequence ID" value="CUS37078.1"/>
    <property type="molecule type" value="Genomic_DNA"/>
</dbReference>
<dbReference type="SUPFAM" id="SSF143011">
    <property type="entry name" value="RelE-like"/>
    <property type="match status" value="1"/>
</dbReference>
<dbReference type="STRING" id="1742972.COMA1_30397"/>
<dbReference type="RefSeq" id="WP_090749581.1">
    <property type="nucleotide sequence ID" value="NZ_CZQA01000009.1"/>
</dbReference>
<dbReference type="InterPro" id="IPR035093">
    <property type="entry name" value="RelE/ParE_toxin_dom_sf"/>
</dbReference>
<protein>
    <submittedName>
        <fullName evidence="1">Putative Plasmid maintenance system killer</fullName>
    </submittedName>
</protein>